<evidence type="ECO:0000256" key="5">
    <source>
        <dbReference type="ARBA" id="ARBA00022679"/>
    </source>
</evidence>
<evidence type="ECO:0000256" key="8">
    <source>
        <dbReference type="ARBA" id="ARBA00023315"/>
    </source>
</evidence>
<evidence type="ECO:0000256" key="4">
    <source>
        <dbReference type="ARBA" id="ARBA00022490"/>
    </source>
</evidence>
<name>A0A1X0VD63_LEUPS</name>
<feature type="coiled-coil region" evidence="13">
    <location>
        <begin position="249"/>
        <end position="303"/>
    </location>
</feature>
<dbReference type="Gene3D" id="1.20.58.90">
    <property type="match status" value="1"/>
</dbReference>
<evidence type="ECO:0000256" key="12">
    <source>
        <dbReference type="ARBA" id="ARBA00047483"/>
    </source>
</evidence>
<dbReference type="SUPFAM" id="SSF55729">
    <property type="entry name" value="Acyl-CoA N-acyltransferases (Nat)"/>
    <property type="match status" value="2"/>
</dbReference>
<dbReference type="GO" id="GO:0000166">
    <property type="term" value="F:nucleotide binding"/>
    <property type="evidence" value="ECO:0007669"/>
    <property type="project" value="InterPro"/>
</dbReference>
<accession>A0A1X0VD63</accession>
<evidence type="ECO:0000256" key="10">
    <source>
        <dbReference type="ARBA" id="ARBA00030706"/>
    </source>
</evidence>
<dbReference type="InterPro" id="IPR016181">
    <property type="entry name" value="Acyl_CoA_acyltransferase"/>
</dbReference>
<protein>
    <recommendedName>
        <fullName evidence="3">Aminoacyltransferase FemA</fullName>
        <ecNumber evidence="2">2.3.2.17</ecNumber>
    </recommendedName>
    <alternativeName>
        <fullName evidence="11">Factor essential for expression of methicillin resistance A</fullName>
    </alternativeName>
    <alternativeName>
        <fullName evidence="10">N-acetylmuramoyl-L-alanyl-D-glutamyl-L-lysyl-(N6-glycyl)-D-alanyl-D-alanine-diphosphoundecaprenyl-N-acetylglucosamine:glycine glycyltransferase</fullName>
    </alternativeName>
</protein>
<dbReference type="InterPro" id="IPR050644">
    <property type="entry name" value="PG_Glycine_Bridge_Synth"/>
</dbReference>
<dbReference type="SUPFAM" id="SSF46589">
    <property type="entry name" value="tRNA-binding arm"/>
    <property type="match status" value="1"/>
</dbReference>
<proteinExistence type="inferred from homology"/>
<evidence type="ECO:0000256" key="2">
    <source>
        <dbReference type="ARBA" id="ARBA00012466"/>
    </source>
</evidence>
<evidence type="ECO:0000313" key="14">
    <source>
        <dbReference type="EMBL" id="ORI97621.1"/>
    </source>
</evidence>
<dbReference type="PROSITE" id="PS51191">
    <property type="entry name" value="FEMABX"/>
    <property type="match status" value="1"/>
</dbReference>
<keyword evidence="7" id="KW-0573">Peptidoglycan synthesis</keyword>
<keyword evidence="8" id="KW-0012">Acyltransferase</keyword>
<reference evidence="14 15" key="1">
    <citation type="journal article" date="2017" name="Front. Microbiol.">
        <title>Genomic Characterization of Dairy Associated Leuconostoc Species and Diversity of Leuconostocs in Undefined Mixed Mesophilic Starter Cultures.</title>
        <authorList>
            <person name="Frantzen C.A."/>
            <person name="Kot W."/>
            <person name="Pedersen T.B."/>
            <person name="Ardo Y.M."/>
            <person name="Broadbent J.R."/>
            <person name="Neve H."/>
            <person name="Hansen L.H."/>
            <person name="Dal Bello F."/>
            <person name="Ostlie H.M."/>
            <person name="Kleppen H.P."/>
            <person name="Vogensen F.K."/>
            <person name="Holo H."/>
        </authorList>
    </citation>
    <scope>NUCLEOTIDE SEQUENCE [LARGE SCALE GENOMIC DNA]</scope>
    <source>
        <strain evidence="14 15">LMGCF08</strain>
    </source>
</reference>
<dbReference type="InterPro" id="IPR003447">
    <property type="entry name" value="FEMABX"/>
</dbReference>
<sequence length="417" mass="48336">MSYQFTELSESDYANFEKQSEAGSFLQSIEQAHLLKKRGYTIWLLGVKENERVVAAALVMRETVKLGYIFSIDRGPLLDFENQSLFHFFMAEFAKFSRQNGGLYVEVRPNVTLKLTDDHGNLLGEENNSFISEMTSLGFTHVPFVDGFTTAGSPEWEYLKDISELTDVKSVRASFTKNAQYYLKKNAQFGIKIRQLSRDDLPDFKELTQKTADRLHYKDKNLNFYQTVYDEYQDDATFLFAELNFDDYISEETQKIAELDQKLAKINQKIEKYPNNDKFKRQYAEFDDQKQQHVKRIDKATNQKKTAGKNVVVVAGALFIEQPQEMNYLYSGTYEEYMDYYGPYQIQDLMINRAVEHGIKRYNFYGIAGKFDGSDGVLGFKTAFNGYARQLVGNFTMPVNPIKYKIYRLLKTLIGRG</sequence>
<organism evidence="14 15">
    <name type="scientific">Leuconostoc pseudomesenteroides</name>
    <dbReference type="NCBI Taxonomy" id="33968"/>
    <lineage>
        <taxon>Bacteria</taxon>
        <taxon>Bacillati</taxon>
        <taxon>Bacillota</taxon>
        <taxon>Bacilli</taxon>
        <taxon>Lactobacillales</taxon>
        <taxon>Lactobacillaceae</taxon>
        <taxon>Leuconostoc</taxon>
    </lineage>
</organism>
<dbReference type="Gene3D" id="3.40.630.30">
    <property type="match status" value="2"/>
</dbReference>
<keyword evidence="13" id="KW-0175">Coiled coil</keyword>
<dbReference type="STRING" id="33968.BMS77_05880"/>
<gene>
    <name evidence="14" type="ORF">BMR96_06210</name>
</gene>
<keyword evidence="9" id="KW-0961">Cell wall biogenesis/degradation</keyword>
<keyword evidence="6" id="KW-0133">Cell shape</keyword>
<evidence type="ECO:0000256" key="7">
    <source>
        <dbReference type="ARBA" id="ARBA00022984"/>
    </source>
</evidence>
<dbReference type="EC" id="2.3.2.17" evidence="2"/>
<keyword evidence="5" id="KW-0808">Transferase</keyword>
<evidence type="ECO:0000256" key="9">
    <source>
        <dbReference type="ARBA" id="ARBA00023316"/>
    </source>
</evidence>
<dbReference type="AlphaFoldDB" id="A0A1X0VD63"/>
<evidence type="ECO:0000256" key="1">
    <source>
        <dbReference type="ARBA" id="ARBA00009943"/>
    </source>
</evidence>
<dbReference type="GO" id="GO:0008360">
    <property type="term" value="P:regulation of cell shape"/>
    <property type="evidence" value="ECO:0007669"/>
    <property type="project" value="UniProtKB-KW"/>
</dbReference>
<dbReference type="GO" id="GO:0009252">
    <property type="term" value="P:peptidoglycan biosynthetic process"/>
    <property type="evidence" value="ECO:0007669"/>
    <property type="project" value="UniProtKB-KW"/>
</dbReference>
<dbReference type="eggNOG" id="COG2348">
    <property type="taxonomic scope" value="Bacteria"/>
</dbReference>
<comment type="caution">
    <text evidence="14">The sequence shown here is derived from an EMBL/GenBank/DDBJ whole genome shotgun (WGS) entry which is preliminary data.</text>
</comment>
<dbReference type="GO" id="GO:0071555">
    <property type="term" value="P:cell wall organization"/>
    <property type="evidence" value="ECO:0007669"/>
    <property type="project" value="UniProtKB-KW"/>
</dbReference>
<dbReference type="EMBL" id="MPLS01000019">
    <property type="protein sequence ID" value="ORI97621.1"/>
    <property type="molecule type" value="Genomic_DNA"/>
</dbReference>
<comment type="similarity">
    <text evidence="1">Belongs to the FemABX family.</text>
</comment>
<evidence type="ECO:0000256" key="13">
    <source>
        <dbReference type="SAM" id="Coils"/>
    </source>
</evidence>
<dbReference type="RefSeq" id="WP_004915658.1">
    <property type="nucleotide sequence ID" value="NZ_MPLS01000019.1"/>
</dbReference>
<dbReference type="GO" id="GO:0016755">
    <property type="term" value="F:aminoacyltransferase activity"/>
    <property type="evidence" value="ECO:0007669"/>
    <property type="project" value="InterPro"/>
</dbReference>
<evidence type="ECO:0000256" key="3">
    <source>
        <dbReference type="ARBA" id="ARBA00016236"/>
    </source>
</evidence>
<dbReference type="PANTHER" id="PTHR36174">
    <property type="entry name" value="LIPID II:GLYCINE GLYCYLTRANSFERASE"/>
    <property type="match status" value="1"/>
</dbReference>
<comment type="catalytic activity">
    <reaction evidence="12">
        <text>beta-D-GlcNAc-(1-&gt;4)-Mur2Ac(oyl-L-Ala-D-isoglutaminyl-L-Lys-(N(6)-Gly)-D-Ala-D-Ala)-di-trans,octa-cis-undecaprenyl diphosphate + 2 glycyl-tRNA(Gly) = MurNAc-L-Ala-D-isoglutaminyl-L-Lys-(N(6)-tri-Gly)-D-Ala-D-Ala-diphospho-di-trans,octa-cis-undecaprenyl-GlcNAc + 2 tRNA(Gly) + 2 H(+)</text>
        <dbReference type="Rhea" id="RHEA:30439"/>
        <dbReference type="Rhea" id="RHEA-COMP:9664"/>
        <dbReference type="Rhea" id="RHEA-COMP:9683"/>
        <dbReference type="ChEBI" id="CHEBI:15378"/>
        <dbReference type="ChEBI" id="CHEBI:62234"/>
        <dbReference type="ChEBI" id="CHEBI:62235"/>
        <dbReference type="ChEBI" id="CHEBI:78442"/>
        <dbReference type="ChEBI" id="CHEBI:78522"/>
        <dbReference type="EC" id="2.3.2.17"/>
    </reaction>
</comment>
<dbReference type="Proteomes" id="UP000192288">
    <property type="component" value="Unassembled WGS sequence"/>
</dbReference>
<evidence type="ECO:0000256" key="6">
    <source>
        <dbReference type="ARBA" id="ARBA00022960"/>
    </source>
</evidence>
<keyword evidence="4" id="KW-0963">Cytoplasm</keyword>
<dbReference type="Pfam" id="PF02388">
    <property type="entry name" value="FemAB"/>
    <property type="match status" value="1"/>
</dbReference>
<evidence type="ECO:0000256" key="11">
    <source>
        <dbReference type="ARBA" id="ARBA00032233"/>
    </source>
</evidence>
<dbReference type="InterPro" id="IPR010978">
    <property type="entry name" value="tRNA-bd_arm"/>
</dbReference>
<evidence type="ECO:0000313" key="15">
    <source>
        <dbReference type="Proteomes" id="UP000192288"/>
    </source>
</evidence>
<dbReference type="PANTHER" id="PTHR36174:SF2">
    <property type="entry name" value="AMINOACYLTRANSFERASE FEMA"/>
    <property type="match status" value="1"/>
</dbReference>